<gene>
    <name evidence="2" type="ORF">H2201_002552</name>
</gene>
<keyword evidence="1" id="KW-0812">Transmembrane</keyword>
<organism evidence="2 3">
    <name type="scientific">Coniosporium apollinis</name>
    <dbReference type="NCBI Taxonomy" id="61459"/>
    <lineage>
        <taxon>Eukaryota</taxon>
        <taxon>Fungi</taxon>
        <taxon>Dikarya</taxon>
        <taxon>Ascomycota</taxon>
        <taxon>Pezizomycotina</taxon>
        <taxon>Dothideomycetes</taxon>
        <taxon>Dothideomycetes incertae sedis</taxon>
        <taxon>Coniosporium</taxon>
    </lineage>
</organism>
<keyword evidence="1" id="KW-0472">Membrane</keyword>
<feature type="transmembrane region" description="Helical" evidence="1">
    <location>
        <begin position="60"/>
        <end position="82"/>
    </location>
</feature>
<dbReference type="EMBL" id="JAPDRL010000013">
    <property type="protein sequence ID" value="KAJ9667351.1"/>
    <property type="molecule type" value="Genomic_DNA"/>
</dbReference>
<evidence type="ECO:0000313" key="3">
    <source>
        <dbReference type="Proteomes" id="UP001172684"/>
    </source>
</evidence>
<accession>A0ABQ9NY91</accession>
<name>A0ABQ9NY91_9PEZI</name>
<dbReference type="PANTHER" id="PTHR35043:SF8">
    <property type="entry name" value="DUF4220 DOMAIN-CONTAINING PROTEIN"/>
    <property type="match status" value="1"/>
</dbReference>
<keyword evidence="3" id="KW-1185">Reference proteome</keyword>
<feature type="transmembrane region" description="Helical" evidence="1">
    <location>
        <begin position="415"/>
        <end position="436"/>
    </location>
</feature>
<evidence type="ECO:0000313" key="2">
    <source>
        <dbReference type="EMBL" id="KAJ9667351.1"/>
    </source>
</evidence>
<evidence type="ECO:0000256" key="1">
    <source>
        <dbReference type="SAM" id="Phobius"/>
    </source>
</evidence>
<reference evidence="2" key="1">
    <citation type="submission" date="2022-10" db="EMBL/GenBank/DDBJ databases">
        <title>Culturing micro-colonial fungi from biological soil crusts in the Mojave desert and describing Neophaeococcomyces mojavensis, and introducing the new genera and species Taxawa tesnikishii.</title>
        <authorList>
            <person name="Kurbessoian T."/>
            <person name="Stajich J.E."/>
        </authorList>
    </citation>
    <scope>NUCLEOTIDE SEQUENCE</scope>
    <source>
        <strain evidence="2">TK_1</strain>
    </source>
</reference>
<proteinExistence type="predicted"/>
<feature type="transmembrane region" description="Helical" evidence="1">
    <location>
        <begin position="181"/>
        <end position="202"/>
    </location>
</feature>
<comment type="caution">
    <text evidence="2">The sequence shown here is derived from an EMBL/GenBank/DDBJ whole genome shotgun (WGS) entry which is preliminary data.</text>
</comment>
<feature type="transmembrane region" description="Helical" evidence="1">
    <location>
        <begin position="25"/>
        <end position="48"/>
    </location>
</feature>
<feature type="transmembrane region" description="Helical" evidence="1">
    <location>
        <begin position="323"/>
        <end position="342"/>
    </location>
</feature>
<evidence type="ECO:0008006" key="4">
    <source>
        <dbReference type="Google" id="ProtNLM"/>
    </source>
</evidence>
<feature type="transmembrane region" description="Helical" evidence="1">
    <location>
        <begin position="291"/>
        <end position="311"/>
    </location>
</feature>
<dbReference type="PANTHER" id="PTHR35043">
    <property type="entry name" value="TRANSCRIPTION FACTOR DOMAIN-CONTAINING PROTEIN"/>
    <property type="match status" value="1"/>
</dbReference>
<dbReference type="Proteomes" id="UP001172684">
    <property type="component" value="Unassembled WGS sequence"/>
</dbReference>
<sequence length="462" mass="52120">MAHATNRSTTHGWVDSPDTRGTIDIIWSCLGTLFLCSWGVLCLNVPAASDGYWRVVGRKLRWMCLAVYGPEFILVSAMGQWYSARASVRAFRLLQHEEWTLRHAFFADMGGVVLAAPDGALVPVNAYQVLYLVKEGYMPMPQISLKAIDDKDKANGFARLIVVLQTVWFVSKCIGRAAQGLAVTTFELTTLAFVFCTLATFFCWRHKPLDVDTPIVLHTLTTLTEPHQRRQSPCPVRSDFPFSFLDLPDTEHVYYLTTVLRHIGFRPPTTEHTPPYPTRLPNDRLPLTFDAPTFAILLTLVSAYAAMHLAGWNFEFPTPAERVLWRISSSTMFGAIVVFWIVDRAAMWYHNSSFGVTTTRDSSWSFHRIFPSNNIQQPMEARLHVPAQAAANEADVGVDVRKVQHYFSAMDSSPWTTLTLGLIGVAYSFARLYLLVECFVGFRALPASAFEEVRWAQFLPHL</sequence>
<keyword evidence="1" id="KW-1133">Transmembrane helix</keyword>
<protein>
    <recommendedName>
        <fullName evidence="4">Wax synthase domain-containing protein</fullName>
    </recommendedName>
</protein>